<comment type="caution">
    <text evidence="1">The sequence shown here is derived from an EMBL/GenBank/DDBJ whole genome shotgun (WGS) entry which is preliminary data.</text>
</comment>
<evidence type="ECO:0000313" key="1">
    <source>
        <dbReference type="EMBL" id="KAA6337168.1"/>
    </source>
</evidence>
<gene>
    <name evidence="1" type="ORF">EZS27_014731</name>
</gene>
<dbReference type="AlphaFoldDB" id="A0A5J4RU54"/>
<sequence>MYVWIFETYGFAYDWIILYKRNLIEILINTEAQRHGESTNSVPLSLCVKTNLDYTILTAIWYEYGKGYEEAKTAKTVKT</sequence>
<reference evidence="1" key="1">
    <citation type="submission" date="2019-03" db="EMBL/GenBank/DDBJ databases">
        <title>Single cell metagenomics reveals metabolic interactions within the superorganism composed of flagellate Streblomastix strix and complex community of Bacteroidetes bacteria on its surface.</title>
        <authorList>
            <person name="Treitli S.C."/>
            <person name="Kolisko M."/>
            <person name="Husnik F."/>
            <person name="Keeling P."/>
            <person name="Hampl V."/>
        </authorList>
    </citation>
    <scope>NUCLEOTIDE SEQUENCE</scope>
    <source>
        <strain evidence="1">STM</strain>
    </source>
</reference>
<name>A0A5J4RU54_9ZZZZ</name>
<accession>A0A5J4RU54</accession>
<proteinExistence type="predicted"/>
<protein>
    <submittedName>
        <fullName evidence="1">Uncharacterized protein</fullName>
    </submittedName>
</protein>
<organism evidence="1">
    <name type="scientific">termite gut metagenome</name>
    <dbReference type="NCBI Taxonomy" id="433724"/>
    <lineage>
        <taxon>unclassified sequences</taxon>
        <taxon>metagenomes</taxon>
        <taxon>organismal metagenomes</taxon>
    </lineage>
</organism>
<dbReference type="EMBL" id="SNRY01000724">
    <property type="protein sequence ID" value="KAA6337168.1"/>
    <property type="molecule type" value="Genomic_DNA"/>
</dbReference>